<accession>A0A3A8HRV7</accession>
<dbReference type="SMART" id="SM00829">
    <property type="entry name" value="PKS_ER"/>
    <property type="match status" value="1"/>
</dbReference>
<evidence type="ECO:0000256" key="3">
    <source>
        <dbReference type="ARBA" id="ARBA00022833"/>
    </source>
</evidence>
<dbReference type="PROSITE" id="PS00059">
    <property type="entry name" value="ADH_ZINC"/>
    <property type="match status" value="1"/>
</dbReference>
<dbReference type="InterPro" id="IPR002328">
    <property type="entry name" value="ADH_Zn_CS"/>
</dbReference>
<evidence type="ECO:0000256" key="1">
    <source>
        <dbReference type="ARBA" id="ARBA00001947"/>
    </source>
</evidence>
<dbReference type="InterPro" id="IPR020843">
    <property type="entry name" value="ER"/>
</dbReference>
<dbReference type="AlphaFoldDB" id="A0A3A8HRV7"/>
<dbReference type="InterPro" id="IPR013154">
    <property type="entry name" value="ADH-like_N"/>
</dbReference>
<evidence type="ECO:0000256" key="5">
    <source>
        <dbReference type="RuleBase" id="RU361277"/>
    </source>
</evidence>
<feature type="domain" description="Enoyl reductase (ER)" evidence="6">
    <location>
        <begin position="9"/>
        <end position="341"/>
    </location>
</feature>
<dbReference type="SUPFAM" id="SSF50129">
    <property type="entry name" value="GroES-like"/>
    <property type="match status" value="1"/>
</dbReference>
<dbReference type="CDD" id="cd05283">
    <property type="entry name" value="CAD1"/>
    <property type="match status" value="1"/>
</dbReference>
<comment type="caution">
    <text evidence="7">The sequence shown here is derived from an EMBL/GenBank/DDBJ whole genome shotgun (WGS) entry which is preliminary data.</text>
</comment>
<evidence type="ECO:0000313" key="7">
    <source>
        <dbReference type="EMBL" id="RKG73992.1"/>
    </source>
</evidence>
<dbReference type="Pfam" id="PF00107">
    <property type="entry name" value="ADH_zinc_N"/>
    <property type="match status" value="1"/>
</dbReference>
<dbReference type="InterPro" id="IPR011032">
    <property type="entry name" value="GroES-like_sf"/>
</dbReference>
<evidence type="ECO:0000256" key="2">
    <source>
        <dbReference type="ARBA" id="ARBA00022723"/>
    </source>
</evidence>
<sequence>MPTTHAYSAPSAKAALGPFTLERREPRAQDVLIDIQYCGVCHSDIHQARDEWGGAIFPMVPGHEIVGKVSQVGSAVTDFKVGDSVGVGCFVDSCRECPPCLQGDEQYCERGMVSTYNGRQRDGTPTYGGYSTRITVDSKYVLRIPEGIPLERAAPLLCAGITTYSPLRHYGLKPGGKLAVVGLGGLGHMGVKLGKAMGAEVTVLSTSPSKRDDALALGATHFAATSDKKTFKALANQFDLILDTVSAPHDYNAYLGLLKLDGTMILVGVPEAPTPLAAFPLVMKRRKLGGSLIGGIRETQEMLDFCAKHQVASDVEVIPIQKINEAYERMLKGDVRYRFVIDIASLKQA</sequence>
<dbReference type="OrthoDB" id="5295340at2"/>
<proteinExistence type="inferred from homology"/>
<comment type="similarity">
    <text evidence="5">Belongs to the zinc-containing alcohol dehydrogenase family.</text>
</comment>
<dbReference type="GO" id="GO:0008270">
    <property type="term" value="F:zinc ion binding"/>
    <property type="evidence" value="ECO:0007669"/>
    <property type="project" value="InterPro"/>
</dbReference>
<dbReference type="FunFam" id="3.40.50.720:FF:000022">
    <property type="entry name" value="Cinnamyl alcohol dehydrogenase"/>
    <property type="match status" value="1"/>
</dbReference>
<keyword evidence="3 5" id="KW-0862">Zinc</keyword>
<dbReference type="InterPro" id="IPR036291">
    <property type="entry name" value="NAD(P)-bd_dom_sf"/>
</dbReference>
<evidence type="ECO:0000259" key="6">
    <source>
        <dbReference type="SMART" id="SM00829"/>
    </source>
</evidence>
<dbReference type="Proteomes" id="UP000268094">
    <property type="component" value="Unassembled WGS sequence"/>
</dbReference>
<name>A0A3A8HRV7_9BACT</name>
<dbReference type="InterPro" id="IPR047109">
    <property type="entry name" value="CAD-like"/>
</dbReference>
<dbReference type="PANTHER" id="PTHR42683">
    <property type="entry name" value="ALDEHYDE REDUCTASE"/>
    <property type="match status" value="1"/>
</dbReference>
<reference evidence="8" key="1">
    <citation type="submission" date="2018-09" db="EMBL/GenBank/DDBJ databases">
        <authorList>
            <person name="Livingstone P.G."/>
            <person name="Whitworth D.E."/>
        </authorList>
    </citation>
    <scope>NUCLEOTIDE SEQUENCE [LARGE SCALE GENOMIC DNA]</scope>
    <source>
        <strain evidence="8">CA054A</strain>
    </source>
</reference>
<comment type="cofactor">
    <cofactor evidence="1 5">
        <name>Zn(2+)</name>
        <dbReference type="ChEBI" id="CHEBI:29105"/>
    </cofactor>
</comment>
<dbReference type="Gene3D" id="3.90.180.10">
    <property type="entry name" value="Medium-chain alcohol dehydrogenases, catalytic domain"/>
    <property type="match status" value="1"/>
</dbReference>
<dbReference type="InterPro" id="IPR013149">
    <property type="entry name" value="ADH-like_C"/>
</dbReference>
<dbReference type="Gene3D" id="3.40.50.720">
    <property type="entry name" value="NAD(P)-binding Rossmann-like Domain"/>
    <property type="match status" value="1"/>
</dbReference>
<dbReference type="EMBL" id="RAVZ01000387">
    <property type="protein sequence ID" value="RKG73992.1"/>
    <property type="molecule type" value="Genomic_DNA"/>
</dbReference>
<evidence type="ECO:0000256" key="4">
    <source>
        <dbReference type="ARBA" id="ARBA00023002"/>
    </source>
</evidence>
<gene>
    <name evidence="7" type="ORF">D7V88_35545</name>
</gene>
<dbReference type="GO" id="GO:0008106">
    <property type="term" value="F:alcohol dehydrogenase (NADP+) activity"/>
    <property type="evidence" value="ECO:0007669"/>
    <property type="project" value="UniProtKB-ARBA"/>
</dbReference>
<keyword evidence="8" id="KW-1185">Reference proteome</keyword>
<keyword evidence="4" id="KW-0560">Oxidoreductase</keyword>
<evidence type="ECO:0000313" key="8">
    <source>
        <dbReference type="Proteomes" id="UP000268094"/>
    </source>
</evidence>
<keyword evidence="2 5" id="KW-0479">Metal-binding</keyword>
<protein>
    <submittedName>
        <fullName evidence="7">NAD(P)-dependent alcohol dehydrogenase</fullName>
    </submittedName>
</protein>
<dbReference type="SUPFAM" id="SSF51735">
    <property type="entry name" value="NAD(P)-binding Rossmann-fold domains"/>
    <property type="match status" value="1"/>
</dbReference>
<dbReference type="Pfam" id="PF08240">
    <property type="entry name" value="ADH_N"/>
    <property type="match status" value="1"/>
</dbReference>
<dbReference type="RefSeq" id="WP_120545033.1">
    <property type="nucleotide sequence ID" value="NZ_RAVZ01000387.1"/>
</dbReference>
<organism evidence="7 8">
    <name type="scientific">Corallococcus terminator</name>
    <dbReference type="NCBI Taxonomy" id="2316733"/>
    <lineage>
        <taxon>Bacteria</taxon>
        <taxon>Pseudomonadati</taxon>
        <taxon>Myxococcota</taxon>
        <taxon>Myxococcia</taxon>
        <taxon>Myxococcales</taxon>
        <taxon>Cystobacterineae</taxon>
        <taxon>Myxococcaceae</taxon>
        <taxon>Corallococcus</taxon>
    </lineage>
</organism>